<evidence type="ECO:0008006" key="6">
    <source>
        <dbReference type="Google" id="ProtNLM"/>
    </source>
</evidence>
<keyword evidence="2" id="KW-0689">Ribosomal protein</keyword>
<evidence type="ECO:0000256" key="2">
    <source>
        <dbReference type="ARBA" id="ARBA00022980"/>
    </source>
</evidence>
<reference evidence="4 5" key="1">
    <citation type="submission" date="2020-10" db="EMBL/GenBank/DDBJ databases">
        <title>The Coptis chinensis genome and diversification of protoberbering-type alkaloids.</title>
        <authorList>
            <person name="Wang B."/>
            <person name="Shu S."/>
            <person name="Song C."/>
            <person name="Liu Y."/>
        </authorList>
    </citation>
    <scope>NUCLEOTIDE SEQUENCE [LARGE SCALE GENOMIC DNA]</scope>
    <source>
        <strain evidence="4">HL-2020</strain>
        <tissue evidence="4">Leaf</tissue>
    </source>
</reference>
<dbReference type="InterPro" id="IPR005485">
    <property type="entry name" value="Rbsml_uL18_euk_arch"/>
</dbReference>
<organism evidence="4 5">
    <name type="scientific">Coptis chinensis</name>
    <dbReference type="NCBI Taxonomy" id="261450"/>
    <lineage>
        <taxon>Eukaryota</taxon>
        <taxon>Viridiplantae</taxon>
        <taxon>Streptophyta</taxon>
        <taxon>Embryophyta</taxon>
        <taxon>Tracheophyta</taxon>
        <taxon>Spermatophyta</taxon>
        <taxon>Magnoliopsida</taxon>
        <taxon>Ranunculales</taxon>
        <taxon>Ranunculaceae</taxon>
        <taxon>Coptidoideae</taxon>
        <taxon>Coptis</taxon>
    </lineage>
</organism>
<sequence length="140" mass="15948">MKCLRHYFSQQAEERAYPKTQPWCSSNPQSRGLTLSVIKSSSEKKRGKERITGAQIRLINQDKNKYGTPKYRFVVRFTNKDIITQIVSTSIAGDMILTSAYAHELPRYGLDVGLSNYSAAYCTGLLLARYVLKTLEMDEE</sequence>
<evidence type="ECO:0000256" key="1">
    <source>
        <dbReference type="ARBA" id="ARBA00007116"/>
    </source>
</evidence>
<comment type="similarity">
    <text evidence="1">Belongs to the universal ribosomal protein uL18 family.</text>
</comment>
<proteinExistence type="inferred from homology"/>
<dbReference type="GO" id="GO:0000027">
    <property type="term" value="P:ribosomal large subunit assembly"/>
    <property type="evidence" value="ECO:0007669"/>
    <property type="project" value="TreeGrafter"/>
</dbReference>
<evidence type="ECO:0000313" key="4">
    <source>
        <dbReference type="EMBL" id="KAF9596273.1"/>
    </source>
</evidence>
<gene>
    <name evidence="4" type="ORF">IFM89_008508</name>
</gene>
<dbReference type="InterPro" id="IPR057268">
    <property type="entry name" value="Ribosomal_L18"/>
</dbReference>
<dbReference type="Pfam" id="PF17144">
    <property type="entry name" value="Ribosomal_L5e"/>
    <property type="match status" value="1"/>
</dbReference>
<dbReference type="SUPFAM" id="SSF53137">
    <property type="entry name" value="Translational machinery components"/>
    <property type="match status" value="1"/>
</dbReference>
<name>A0A835LHZ3_9MAGN</name>
<dbReference type="PRINTS" id="PR00058">
    <property type="entry name" value="RIBOSOMALL5"/>
</dbReference>
<evidence type="ECO:0000313" key="5">
    <source>
        <dbReference type="Proteomes" id="UP000631114"/>
    </source>
</evidence>
<protein>
    <recommendedName>
        <fullName evidence="6">Ribosomal protein L5</fullName>
    </recommendedName>
</protein>
<dbReference type="CDD" id="cd00432">
    <property type="entry name" value="Ribosomal_L18_L5e"/>
    <property type="match status" value="1"/>
</dbReference>
<dbReference type="GO" id="GO:0022625">
    <property type="term" value="C:cytosolic large ribosomal subunit"/>
    <property type="evidence" value="ECO:0007669"/>
    <property type="project" value="TreeGrafter"/>
</dbReference>
<keyword evidence="3" id="KW-0687">Ribonucleoprotein</keyword>
<comment type="caution">
    <text evidence="4">The sequence shown here is derived from an EMBL/GenBank/DDBJ whole genome shotgun (WGS) entry which is preliminary data.</text>
</comment>
<dbReference type="Gene3D" id="3.30.420.100">
    <property type="match status" value="1"/>
</dbReference>
<evidence type="ECO:0000256" key="3">
    <source>
        <dbReference type="ARBA" id="ARBA00023274"/>
    </source>
</evidence>
<accession>A0A835LHZ3</accession>
<dbReference type="AlphaFoldDB" id="A0A835LHZ3"/>
<dbReference type="GO" id="GO:0003735">
    <property type="term" value="F:structural constituent of ribosome"/>
    <property type="evidence" value="ECO:0007669"/>
    <property type="project" value="InterPro"/>
</dbReference>
<dbReference type="PANTHER" id="PTHR23410:SF12">
    <property type="entry name" value="LARGE RIBOSOMAL SUBUNIT PROTEIN UL18"/>
    <property type="match status" value="1"/>
</dbReference>
<dbReference type="GO" id="GO:0006412">
    <property type="term" value="P:translation"/>
    <property type="evidence" value="ECO:0007669"/>
    <property type="project" value="InterPro"/>
</dbReference>
<dbReference type="OrthoDB" id="1618453at2759"/>
<dbReference type="GO" id="GO:0008097">
    <property type="term" value="F:5S rRNA binding"/>
    <property type="evidence" value="ECO:0007669"/>
    <property type="project" value="InterPro"/>
</dbReference>
<dbReference type="EMBL" id="JADFTS010000007">
    <property type="protein sequence ID" value="KAF9596273.1"/>
    <property type="molecule type" value="Genomic_DNA"/>
</dbReference>
<dbReference type="PANTHER" id="PTHR23410">
    <property type="entry name" value="RIBOSOMAL PROTEIN L5-RELATED"/>
    <property type="match status" value="1"/>
</dbReference>
<dbReference type="Proteomes" id="UP000631114">
    <property type="component" value="Unassembled WGS sequence"/>
</dbReference>
<keyword evidence="5" id="KW-1185">Reference proteome</keyword>